<proteinExistence type="predicted"/>
<sequence>MRRHFSQPVTRALRRIALCQIALHRIGTHAITPCQIVRRHAPLAAALLAAALAASPSARAATADAQSDPYGLWTGTLVTEKGKCPDQMESSLQIESDRIAFTPGTGALTLRGKPDKDHKRFHAQLILTDMKKQPLPMVFEGHPDGQTITGEYGTPTCRAHIVLTRPEHHALDNFLGR</sequence>
<organism evidence="1 2">
    <name type="scientific">Acetobacter musti</name>
    <dbReference type="NCBI Taxonomy" id="864732"/>
    <lineage>
        <taxon>Bacteria</taxon>
        <taxon>Pseudomonadati</taxon>
        <taxon>Pseudomonadota</taxon>
        <taxon>Alphaproteobacteria</taxon>
        <taxon>Acetobacterales</taxon>
        <taxon>Acetobacteraceae</taxon>
        <taxon>Acetobacter</taxon>
    </lineage>
</organism>
<name>A0ABX0JQN5_9PROT</name>
<evidence type="ECO:0000313" key="2">
    <source>
        <dbReference type="Proteomes" id="UP000635278"/>
    </source>
</evidence>
<protein>
    <submittedName>
        <fullName evidence="1">Uncharacterized protein</fullName>
    </submittedName>
</protein>
<evidence type="ECO:0000313" key="1">
    <source>
        <dbReference type="EMBL" id="NHN85093.1"/>
    </source>
</evidence>
<reference evidence="1 2" key="1">
    <citation type="journal article" date="2020" name="Int. J. Syst. Evol. Microbiol.">
        <title>Novel acetic acid bacteria from cider fermentations: Acetobacter conturbans sp. nov. and Acetobacter fallax sp. nov.</title>
        <authorList>
            <person name="Sombolestani A.S."/>
            <person name="Cleenwerck I."/>
            <person name="Cnockaert M."/>
            <person name="Borremans W."/>
            <person name="Wieme A.D."/>
            <person name="De Vuyst L."/>
            <person name="Vandamme P."/>
        </authorList>
    </citation>
    <scope>NUCLEOTIDE SEQUENCE [LARGE SCALE GENOMIC DNA]</scope>
    <source>
        <strain evidence="1 2">LMG 30640</strain>
    </source>
</reference>
<dbReference type="EMBL" id="WOTB01000012">
    <property type="protein sequence ID" value="NHN85093.1"/>
    <property type="molecule type" value="Genomic_DNA"/>
</dbReference>
<gene>
    <name evidence="1" type="ORF">GOB93_10630</name>
</gene>
<keyword evidence="2" id="KW-1185">Reference proteome</keyword>
<comment type="caution">
    <text evidence="1">The sequence shown here is derived from an EMBL/GenBank/DDBJ whole genome shotgun (WGS) entry which is preliminary data.</text>
</comment>
<dbReference type="RefSeq" id="WP_173583480.1">
    <property type="nucleotide sequence ID" value="NZ_WOTB01000012.1"/>
</dbReference>
<accession>A0ABX0JQN5</accession>
<dbReference type="Proteomes" id="UP000635278">
    <property type="component" value="Unassembled WGS sequence"/>
</dbReference>